<organism evidence="2 3">
    <name type="scientific">Candidatus Berkelbacteria bacterium Licking1014_96</name>
    <dbReference type="NCBI Taxonomy" id="2017149"/>
    <lineage>
        <taxon>Bacteria</taxon>
        <taxon>Candidatus Berkelbacteria</taxon>
    </lineage>
</organism>
<dbReference type="EMBL" id="VMGH01000051">
    <property type="protein sequence ID" value="TSC90949.1"/>
    <property type="molecule type" value="Genomic_DNA"/>
</dbReference>
<evidence type="ECO:0000259" key="1">
    <source>
        <dbReference type="Pfam" id="PF01936"/>
    </source>
</evidence>
<sequence>MKKKNQTNHAFIDGQNLNLGIKDQGWKLDLKKFRVYLKDKFNVTTAYYFIGYIEGNSSLYKSLQEYGYLLIFKPTFQDRDGEVKGNCDAELVLQAMIDYKKYDKAIIVSGDGDFGCLVSYLIKKNKLETVIAPDNKKCSWLLRKATKNKHIMFLNGLKNKLEYKKKVP</sequence>
<name>A0A554LE80_9BACT</name>
<comment type="caution">
    <text evidence="2">The sequence shown here is derived from an EMBL/GenBank/DDBJ whole genome shotgun (WGS) entry which is preliminary data.</text>
</comment>
<feature type="domain" description="NYN" evidence="1">
    <location>
        <begin position="11"/>
        <end position="147"/>
    </location>
</feature>
<protein>
    <recommendedName>
        <fullName evidence="1">NYN domain-containing protein</fullName>
    </recommendedName>
</protein>
<accession>A0A554LE80</accession>
<dbReference type="PANTHER" id="PTHR35458">
    <property type="entry name" value="SLR0755 PROTEIN"/>
    <property type="match status" value="1"/>
</dbReference>
<evidence type="ECO:0000313" key="3">
    <source>
        <dbReference type="Proteomes" id="UP000318296"/>
    </source>
</evidence>
<dbReference type="PANTHER" id="PTHR35458:SF2">
    <property type="entry name" value="SLR0755 PROTEIN"/>
    <property type="match status" value="1"/>
</dbReference>
<dbReference type="GO" id="GO:0004540">
    <property type="term" value="F:RNA nuclease activity"/>
    <property type="evidence" value="ECO:0007669"/>
    <property type="project" value="InterPro"/>
</dbReference>
<dbReference type="AlphaFoldDB" id="A0A554LE80"/>
<dbReference type="InterPro" id="IPR047140">
    <property type="entry name" value="LabA"/>
</dbReference>
<dbReference type="Proteomes" id="UP000318296">
    <property type="component" value="Unassembled WGS sequence"/>
</dbReference>
<evidence type="ECO:0000313" key="2">
    <source>
        <dbReference type="EMBL" id="TSC90949.1"/>
    </source>
</evidence>
<dbReference type="CDD" id="cd10911">
    <property type="entry name" value="PIN_LabA"/>
    <property type="match status" value="1"/>
</dbReference>
<dbReference type="Gene3D" id="3.40.50.1010">
    <property type="entry name" value="5'-nuclease"/>
    <property type="match status" value="1"/>
</dbReference>
<dbReference type="InterPro" id="IPR021139">
    <property type="entry name" value="NYN"/>
</dbReference>
<proteinExistence type="predicted"/>
<reference evidence="2 3" key="1">
    <citation type="submission" date="2017-07" db="EMBL/GenBank/DDBJ databases">
        <title>Mechanisms for carbon and nitrogen cycling indicate functional differentiation within the Candidate Phyla Radiation.</title>
        <authorList>
            <person name="Danczak R.E."/>
            <person name="Johnston M.D."/>
            <person name="Kenah C."/>
            <person name="Slattery M."/>
            <person name="Wrighton K.C."/>
            <person name="Wilkins M.J."/>
        </authorList>
    </citation>
    <scope>NUCLEOTIDE SEQUENCE [LARGE SCALE GENOMIC DNA]</scope>
    <source>
        <strain evidence="2">Licking1014_96</strain>
    </source>
</reference>
<dbReference type="Pfam" id="PF01936">
    <property type="entry name" value="NYN"/>
    <property type="match status" value="1"/>
</dbReference>
<gene>
    <name evidence="2" type="ORF">CEN92_349</name>
</gene>